<dbReference type="EMBL" id="CP065959">
    <property type="protein sequence ID" value="QQC88182.1"/>
    <property type="molecule type" value="Genomic_DNA"/>
</dbReference>
<gene>
    <name evidence="2" type="ORF">I8755_06975</name>
</gene>
<feature type="transmembrane region" description="Helical" evidence="1">
    <location>
        <begin position="172"/>
        <end position="193"/>
    </location>
</feature>
<evidence type="ECO:0000313" key="3">
    <source>
        <dbReference type="Proteomes" id="UP000596130"/>
    </source>
</evidence>
<keyword evidence="1" id="KW-0472">Membrane</keyword>
<proteinExistence type="predicted"/>
<dbReference type="RefSeq" id="WP_198502104.1">
    <property type="nucleotide sequence ID" value="NZ_CP065959.1"/>
</dbReference>
<reference evidence="2 3" key="1">
    <citation type="submission" date="2020-12" db="EMBL/GenBank/DDBJ databases">
        <title>Identification and biosynthesis of polyene macrolides produced by Streptomyces alfalfae Men-myco-93-63.</title>
        <authorList>
            <person name="Liu D."/>
            <person name="Li Y."/>
            <person name="Liu L."/>
            <person name="Han X."/>
            <person name="Shen F."/>
        </authorList>
    </citation>
    <scope>NUCLEOTIDE SEQUENCE [LARGE SCALE GENOMIC DNA]</scope>
    <source>
        <strain evidence="2 3">Men-myco-93-63</strain>
    </source>
</reference>
<dbReference type="Proteomes" id="UP000596130">
    <property type="component" value="Chromosome"/>
</dbReference>
<keyword evidence="1" id="KW-0812">Transmembrane</keyword>
<organism evidence="2 3">
    <name type="scientific">Streptomyces alfalfae</name>
    <dbReference type="NCBI Taxonomy" id="1642299"/>
    <lineage>
        <taxon>Bacteria</taxon>
        <taxon>Bacillati</taxon>
        <taxon>Actinomycetota</taxon>
        <taxon>Actinomycetes</taxon>
        <taxon>Kitasatosporales</taxon>
        <taxon>Streptomycetaceae</taxon>
        <taxon>Streptomyces</taxon>
    </lineage>
</organism>
<evidence type="ECO:0000313" key="2">
    <source>
        <dbReference type="EMBL" id="QQC88182.1"/>
    </source>
</evidence>
<dbReference type="AlphaFoldDB" id="A0A7T4PDF2"/>
<name>A0A7T4PDF2_9ACTN</name>
<keyword evidence="1" id="KW-1133">Transmembrane helix</keyword>
<accession>A0A7T4PDF2</accession>
<feature type="transmembrane region" description="Helical" evidence="1">
    <location>
        <begin position="27"/>
        <end position="49"/>
    </location>
</feature>
<evidence type="ECO:0000256" key="1">
    <source>
        <dbReference type="SAM" id="Phobius"/>
    </source>
</evidence>
<sequence length="208" mass="22722">MTSNLTVSLADASAEHSRTLLGHDFDAWLVAGILAVVVAVAYEVMTALLRQVSLRIPFLVLYLAKLTVPGKDWMRLSPRWKGELWAILSQPSTTSRPVRFLKGILYAAPLALGAARVTAKALTTTRPAAKKTRRRIVAIRIGTPSGGDWLRVAGFALATWGVYLAPPQDLKNRILVASLALFVWIGQVVRVLVITREEDTPGSPRDTD</sequence>
<protein>
    <submittedName>
        <fullName evidence="2">Uncharacterized protein</fullName>
    </submittedName>
</protein>